<protein>
    <submittedName>
        <fullName evidence="1">Uncharacterized protein</fullName>
    </submittedName>
</protein>
<organism evidence="1 2">
    <name type="scientific">Pluteus cervinus</name>
    <dbReference type="NCBI Taxonomy" id="181527"/>
    <lineage>
        <taxon>Eukaryota</taxon>
        <taxon>Fungi</taxon>
        <taxon>Dikarya</taxon>
        <taxon>Basidiomycota</taxon>
        <taxon>Agaricomycotina</taxon>
        <taxon>Agaricomycetes</taxon>
        <taxon>Agaricomycetidae</taxon>
        <taxon>Agaricales</taxon>
        <taxon>Pluteineae</taxon>
        <taxon>Pluteaceae</taxon>
        <taxon>Pluteus</taxon>
    </lineage>
</organism>
<sequence length="464" mass="52669">MYMSSGQSRLSQIWPGILKTWNEGGPNSTATTTGTPHVFDIPPELAEEIIAHIPAVDEASIRSLALVSRVFLNPCQRRLFNKLEIDLAAHVERRLSSPPVDLTGPQTLFVPWTASVPAYQRLRDIFRQCPHLVGYVRKLSLFQSRPQDVGEWAKVHPSVFADITASLSSSPIHTISLEGYSYFSHLIWNNLRLEVERNLYRVFSNPSVQTLVMVDVMIPKTFFHGFRGLKHFKLAHIRWAIETSLNSETVEFRNGMQQVQRPTSLYLVPFGELPRFSSGRLDLSTMMPETGFDLTDLEHVIWRMNAPDPLPLGFLTRLRPAKLRVLELEFFHVALNLSSFRALSQLTISHYIDNGAGTTTGIPQIIETVSSLPTPLHLHSLVLRFNNRPLYPFDQYSGFQVLSSTFSRLQEDSKSLETISIGINIYKNVLETPDEAAQLLLKDYVLNQVRWDGCEPVLEVYVRS</sequence>
<keyword evidence="2" id="KW-1185">Reference proteome</keyword>
<evidence type="ECO:0000313" key="2">
    <source>
        <dbReference type="Proteomes" id="UP000308600"/>
    </source>
</evidence>
<evidence type="ECO:0000313" key="1">
    <source>
        <dbReference type="EMBL" id="TFK61672.1"/>
    </source>
</evidence>
<reference evidence="1 2" key="1">
    <citation type="journal article" date="2019" name="Nat. Ecol. Evol.">
        <title>Megaphylogeny resolves global patterns of mushroom evolution.</title>
        <authorList>
            <person name="Varga T."/>
            <person name="Krizsan K."/>
            <person name="Foldi C."/>
            <person name="Dima B."/>
            <person name="Sanchez-Garcia M."/>
            <person name="Sanchez-Ramirez S."/>
            <person name="Szollosi G.J."/>
            <person name="Szarkandi J.G."/>
            <person name="Papp V."/>
            <person name="Albert L."/>
            <person name="Andreopoulos W."/>
            <person name="Angelini C."/>
            <person name="Antonin V."/>
            <person name="Barry K.W."/>
            <person name="Bougher N.L."/>
            <person name="Buchanan P."/>
            <person name="Buyck B."/>
            <person name="Bense V."/>
            <person name="Catcheside P."/>
            <person name="Chovatia M."/>
            <person name="Cooper J."/>
            <person name="Damon W."/>
            <person name="Desjardin D."/>
            <person name="Finy P."/>
            <person name="Geml J."/>
            <person name="Haridas S."/>
            <person name="Hughes K."/>
            <person name="Justo A."/>
            <person name="Karasinski D."/>
            <person name="Kautmanova I."/>
            <person name="Kiss B."/>
            <person name="Kocsube S."/>
            <person name="Kotiranta H."/>
            <person name="LaButti K.M."/>
            <person name="Lechner B.E."/>
            <person name="Liimatainen K."/>
            <person name="Lipzen A."/>
            <person name="Lukacs Z."/>
            <person name="Mihaltcheva S."/>
            <person name="Morgado L.N."/>
            <person name="Niskanen T."/>
            <person name="Noordeloos M.E."/>
            <person name="Ohm R.A."/>
            <person name="Ortiz-Santana B."/>
            <person name="Ovrebo C."/>
            <person name="Racz N."/>
            <person name="Riley R."/>
            <person name="Savchenko A."/>
            <person name="Shiryaev A."/>
            <person name="Soop K."/>
            <person name="Spirin V."/>
            <person name="Szebenyi C."/>
            <person name="Tomsovsky M."/>
            <person name="Tulloss R.E."/>
            <person name="Uehling J."/>
            <person name="Grigoriev I.V."/>
            <person name="Vagvolgyi C."/>
            <person name="Papp T."/>
            <person name="Martin F.M."/>
            <person name="Miettinen O."/>
            <person name="Hibbett D.S."/>
            <person name="Nagy L.G."/>
        </authorList>
    </citation>
    <scope>NUCLEOTIDE SEQUENCE [LARGE SCALE GENOMIC DNA]</scope>
    <source>
        <strain evidence="1 2">NL-1719</strain>
    </source>
</reference>
<accession>A0ACD3AA16</accession>
<proteinExistence type="predicted"/>
<name>A0ACD3AA16_9AGAR</name>
<dbReference type="EMBL" id="ML208638">
    <property type="protein sequence ID" value="TFK61672.1"/>
    <property type="molecule type" value="Genomic_DNA"/>
</dbReference>
<gene>
    <name evidence="1" type="ORF">BDN72DRAFT_849472</name>
</gene>
<dbReference type="Proteomes" id="UP000308600">
    <property type="component" value="Unassembled WGS sequence"/>
</dbReference>